<keyword evidence="6" id="KW-0321">Glycogen metabolism</keyword>
<dbReference type="Pfam" id="PF18085">
    <property type="entry name" value="Mak_N_cap"/>
    <property type="match status" value="1"/>
</dbReference>
<dbReference type="AlphaFoldDB" id="A0A2U1TFZ0"/>
<dbReference type="UniPathway" id="UPA00164"/>
<evidence type="ECO:0000256" key="1">
    <source>
        <dbReference type="ARBA" id="ARBA00004964"/>
    </source>
</evidence>
<evidence type="ECO:0000256" key="12">
    <source>
        <dbReference type="ARBA" id="ARBA00023277"/>
    </source>
</evidence>
<evidence type="ECO:0000256" key="14">
    <source>
        <dbReference type="ARBA" id="ARBA00049067"/>
    </source>
</evidence>
<comment type="similarity">
    <text evidence="2">Belongs to the aminoglycoside phosphotransferase family.</text>
</comment>
<keyword evidence="7 17" id="KW-0808">Transferase</keyword>
<dbReference type="Proteomes" id="UP000244962">
    <property type="component" value="Unassembled WGS sequence"/>
</dbReference>
<evidence type="ECO:0000256" key="3">
    <source>
        <dbReference type="ARBA" id="ARBA00011245"/>
    </source>
</evidence>
<dbReference type="RefSeq" id="WP_108961793.1">
    <property type="nucleotide sequence ID" value="NZ_QEFB01000001.1"/>
</dbReference>
<dbReference type="GO" id="GO:0005524">
    <property type="term" value="F:ATP binding"/>
    <property type="evidence" value="ECO:0007669"/>
    <property type="project" value="UniProtKB-KW"/>
</dbReference>
<evidence type="ECO:0000259" key="16">
    <source>
        <dbReference type="Pfam" id="PF18085"/>
    </source>
</evidence>
<dbReference type="InterPro" id="IPR040999">
    <property type="entry name" value="Mak_N_cap"/>
</dbReference>
<sequence length="460" mass="50386">MSSPARPLEHSPLTHISPWLVSQRWFASKGRVPQLELIGSWEMASDDARVFTHLIMDFSGRDPVLYQVPVTERTSPLPDAESALIAEIVLADGQTGYLYDGPHDHAYAKALLTLIGSNQEATALGATANGEAFGQIEISDIVSSRVLRGEQSNTSIIYHVRSENGIDRVICKVFRALHNGENPDVVLQAALAASGSLNVPHSIGCVVGEWDDIGQATGRARGHLAFAQEFLSGSEDAWRFALRSAENGEDFTARAYSLGTVTAEVHGLLAGSFGTAAPSLDEIDATLASWRSRLLLAIDEVPAVAEFRETIEALYESTASIEWPALQRIHGDYHLGQVLLAADGHWVLLDFEGEPLRPMEERSQPDFTLRDVAGMLRSFDYVAGSLGSTEEARNWTSASRKAFLSGYIDGSGVDLRDHRELLDAFEMDKALYEAVYEARNRPDWLSIPLTALGRLAERQR</sequence>
<proteinExistence type="inferred from homology"/>
<evidence type="ECO:0000256" key="11">
    <source>
        <dbReference type="ARBA" id="ARBA00023056"/>
    </source>
</evidence>
<dbReference type="EMBL" id="QEFB01000001">
    <property type="protein sequence ID" value="PWC07801.1"/>
    <property type="molecule type" value="Genomic_DNA"/>
</dbReference>
<accession>A0A2U1TFZ0</accession>
<evidence type="ECO:0000256" key="4">
    <source>
        <dbReference type="ARBA" id="ARBA00011962"/>
    </source>
</evidence>
<protein>
    <recommendedName>
        <fullName evidence="5">Maltokinase</fullName>
        <ecNumber evidence="4">2.7.1.175</ecNumber>
    </recommendedName>
    <alternativeName>
        <fullName evidence="13">Maltose-1-phosphate synthase</fullName>
    </alternativeName>
</protein>
<dbReference type="SUPFAM" id="SSF56112">
    <property type="entry name" value="Protein kinase-like (PK-like)"/>
    <property type="match status" value="1"/>
</dbReference>
<evidence type="ECO:0000256" key="9">
    <source>
        <dbReference type="ARBA" id="ARBA00022777"/>
    </source>
</evidence>
<evidence type="ECO:0000256" key="5">
    <source>
        <dbReference type="ARBA" id="ARBA00013882"/>
    </source>
</evidence>
<evidence type="ECO:0000256" key="6">
    <source>
        <dbReference type="ARBA" id="ARBA00022600"/>
    </source>
</evidence>
<name>A0A2U1TFZ0_9MICO</name>
<dbReference type="GO" id="GO:0005978">
    <property type="term" value="P:glycogen biosynthetic process"/>
    <property type="evidence" value="ECO:0007669"/>
    <property type="project" value="UniProtKB-UniPathway"/>
</dbReference>
<keyword evidence="11" id="KW-0320">Glycogen biosynthesis</keyword>
<gene>
    <name evidence="17" type="ORF">DF223_00050</name>
</gene>
<dbReference type="EC" id="2.7.1.175" evidence="4"/>
<evidence type="ECO:0000256" key="2">
    <source>
        <dbReference type="ARBA" id="ARBA00006219"/>
    </source>
</evidence>
<comment type="caution">
    <text evidence="17">The sequence shown here is derived from an EMBL/GenBank/DDBJ whole genome shotgun (WGS) entry which is preliminary data.</text>
</comment>
<keyword evidence="10" id="KW-0067">ATP-binding</keyword>
<evidence type="ECO:0000256" key="8">
    <source>
        <dbReference type="ARBA" id="ARBA00022741"/>
    </source>
</evidence>
<evidence type="ECO:0000256" key="7">
    <source>
        <dbReference type="ARBA" id="ARBA00022679"/>
    </source>
</evidence>
<dbReference type="GO" id="GO:0016301">
    <property type="term" value="F:kinase activity"/>
    <property type="evidence" value="ECO:0007669"/>
    <property type="project" value="UniProtKB-KW"/>
</dbReference>
<keyword evidence="9" id="KW-0418">Kinase</keyword>
<comment type="subunit">
    <text evidence="3">Monomer.</text>
</comment>
<feature type="domain" description="Aminoglycoside phosphotransferase" evidence="15">
    <location>
        <begin position="221"/>
        <end position="393"/>
    </location>
</feature>
<evidence type="ECO:0000313" key="18">
    <source>
        <dbReference type="Proteomes" id="UP000244962"/>
    </source>
</evidence>
<keyword evidence="18" id="KW-1185">Reference proteome</keyword>
<dbReference type="Pfam" id="PF01636">
    <property type="entry name" value="APH"/>
    <property type="match status" value="1"/>
</dbReference>
<keyword evidence="12" id="KW-0119">Carbohydrate metabolism</keyword>
<evidence type="ECO:0000256" key="13">
    <source>
        <dbReference type="ARBA" id="ARBA00031251"/>
    </source>
</evidence>
<comment type="pathway">
    <text evidence="1">Glycan biosynthesis; glycogen biosynthesis.</text>
</comment>
<dbReference type="InterPro" id="IPR011009">
    <property type="entry name" value="Kinase-like_dom_sf"/>
</dbReference>
<feature type="domain" description="Maltokinase N-terminal cap" evidence="16">
    <location>
        <begin position="19"/>
        <end position="104"/>
    </location>
</feature>
<reference evidence="18" key="1">
    <citation type="submission" date="2018-04" db="EMBL/GenBank/DDBJ databases">
        <authorList>
            <person name="Liu S."/>
            <person name="Wang Z."/>
            <person name="Li J."/>
        </authorList>
    </citation>
    <scope>NUCLEOTIDE SEQUENCE [LARGE SCALE GENOMIC DNA]</scope>
    <source>
        <strain evidence="18">622</strain>
    </source>
</reference>
<evidence type="ECO:0000259" key="15">
    <source>
        <dbReference type="Pfam" id="PF01636"/>
    </source>
</evidence>
<evidence type="ECO:0000256" key="10">
    <source>
        <dbReference type="ARBA" id="ARBA00022840"/>
    </source>
</evidence>
<evidence type="ECO:0000313" key="17">
    <source>
        <dbReference type="EMBL" id="PWC07801.1"/>
    </source>
</evidence>
<organism evidence="17 18">
    <name type="scientific">Mycetocola zhujimingii</name>
    <dbReference type="NCBI Taxonomy" id="2079792"/>
    <lineage>
        <taxon>Bacteria</taxon>
        <taxon>Bacillati</taxon>
        <taxon>Actinomycetota</taxon>
        <taxon>Actinomycetes</taxon>
        <taxon>Micrococcales</taxon>
        <taxon>Microbacteriaceae</taxon>
        <taxon>Mycetocola</taxon>
    </lineage>
</organism>
<keyword evidence="8" id="KW-0547">Nucleotide-binding</keyword>
<dbReference type="Gene3D" id="3.90.1200.10">
    <property type="match status" value="1"/>
</dbReference>
<comment type="catalytic activity">
    <reaction evidence="14">
        <text>D-maltose + ATP = alpha-maltose 1-phosphate + ADP + H(+)</text>
        <dbReference type="Rhea" id="RHEA:31915"/>
        <dbReference type="ChEBI" id="CHEBI:15378"/>
        <dbReference type="ChEBI" id="CHEBI:17306"/>
        <dbReference type="ChEBI" id="CHEBI:30616"/>
        <dbReference type="ChEBI" id="CHEBI:63576"/>
        <dbReference type="ChEBI" id="CHEBI:456216"/>
        <dbReference type="EC" id="2.7.1.175"/>
    </reaction>
</comment>
<dbReference type="InterPro" id="IPR002575">
    <property type="entry name" value="Aminoglycoside_PTrfase"/>
</dbReference>